<dbReference type="InterPro" id="IPR044149">
    <property type="entry name" value="Nitrilases_CHs"/>
</dbReference>
<keyword evidence="5" id="KW-1185">Reference proteome</keyword>
<dbReference type="Pfam" id="PF00795">
    <property type="entry name" value="CN_hydrolase"/>
    <property type="match status" value="1"/>
</dbReference>
<dbReference type="InterPro" id="IPR003010">
    <property type="entry name" value="C-N_Hydrolase"/>
</dbReference>
<organism evidence="4 5">
    <name type="scientific">Algoriphagus winogradskyi</name>
    <dbReference type="NCBI Taxonomy" id="237017"/>
    <lineage>
        <taxon>Bacteria</taxon>
        <taxon>Pseudomonadati</taxon>
        <taxon>Bacteroidota</taxon>
        <taxon>Cytophagia</taxon>
        <taxon>Cytophagales</taxon>
        <taxon>Cyclobacteriaceae</taxon>
        <taxon>Algoriphagus</taxon>
    </lineage>
</organism>
<dbReference type="Gene3D" id="3.60.110.10">
    <property type="entry name" value="Carbon-nitrogen hydrolase"/>
    <property type="match status" value="1"/>
</dbReference>
<dbReference type="PROSITE" id="PS00921">
    <property type="entry name" value="NITRIL_CHT_2"/>
    <property type="match status" value="1"/>
</dbReference>
<reference evidence="4 5" key="1">
    <citation type="submission" date="2017-05" db="EMBL/GenBank/DDBJ databases">
        <authorList>
            <person name="Varghese N."/>
            <person name="Submissions S."/>
        </authorList>
    </citation>
    <scope>NUCLEOTIDE SEQUENCE [LARGE SCALE GENOMIC DNA]</scope>
    <source>
        <strain evidence="4 5">DSM 15360</strain>
    </source>
</reference>
<dbReference type="InterPro" id="IPR036526">
    <property type="entry name" value="C-N_Hydrolase_sf"/>
</dbReference>
<dbReference type="PANTHER" id="PTHR46044:SF1">
    <property type="entry name" value="CN HYDROLASE DOMAIN-CONTAINING PROTEIN"/>
    <property type="match status" value="1"/>
</dbReference>
<dbReference type="InterPro" id="IPR000132">
    <property type="entry name" value="Nitrilase/CN_hydratase_CS"/>
</dbReference>
<dbReference type="EMBL" id="FXUA01000001">
    <property type="protein sequence ID" value="SMP07342.1"/>
    <property type="molecule type" value="Genomic_DNA"/>
</dbReference>
<feature type="domain" description="CN hydrolase" evidence="3">
    <location>
        <begin position="7"/>
        <end position="280"/>
    </location>
</feature>
<dbReference type="Proteomes" id="UP001157915">
    <property type="component" value="Unassembled WGS sequence"/>
</dbReference>
<name>A0ABY1NEN0_9BACT</name>
<protein>
    <submittedName>
        <fullName evidence="4">Nitrilase</fullName>
    </submittedName>
</protein>
<accession>A0ABY1NEN0</accession>
<evidence type="ECO:0000313" key="4">
    <source>
        <dbReference type="EMBL" id="SMP07342.1"/>
    </source>
</evidence>
<evidence type="ECO:0000259" key="3">
    <source>
        <dbReference type="PROSITE" id="PS50263"/>
    </source>
</evidence>
<feature type="active site" description="Proton acceptor" evidence="2">
    <location>
        <position position="47"/>
    </location>
</feature>
<dbReference type="SUPFAM" id="SSF56317">
    <property type="entry name" value="Carbon-nitrogen hydrolase"/>
    <property type="match status" value="1"/>
</dbReference>
<comment type="caution">
    <text evidence="4">The sequence shown here is derived from an EMBL/GenBank/DDBJ whole genome shotgun (WGS) entry which is preliminary data.</text>
</comment>
<sequence>MTSSNLLKVALAQISPVWLDKFATLEKVKTSIKEAAAQGCELVVFGEGLVPGYPFWMSITNGSAWDDKVQKEIHAHYLRNSVQIEKGDLLEIQELAKSLKIAIYLGIIERPIDKGGHSIYCSLVYINTDGDIKSVHRKLQPTYEERLTWAPGDGNGLQVHTLKEFTVGGLNCWENWMPLARTALYGLGENLHIAVWPGAVRNTENITRLIAQESRSFVISVSSLMSKTDFPAGTPHLDLILENAPEILADGGSCITGPDGKWILEPVANKEGLLIETLDFNRVLEERQNFDPVGHYSRPDVLQLSVNRERQASVKYENQLKSMK</sequence>
<dbReference type="PROSITE" id="PS00920">
    <property type="entry name" value="NITRIL_CHT_1"/>
    <property type="match status" value="1"/>
</dbReference>
<comment type="similarity">
    <text evidence="1">Belongs to the carbon-nitrogen hydrolase superfamily. Nitrilase family.</text>
</comment>
<dbReference type="CDD" id="cd07564">
    <property type="entry name" value="nitrilases_CHs"/>
    <property type="match status" value="1"/>
</dbReference>
<proteinExistence type="inferred from homology"/>
<dbReference type="PANTHER" id="PTHR46044">
    <property type="entry name" value="NITRILASE"/>
    <property type="match status" value="1"/>
</dbReference>
<evidence type="ECO:0000313" key="5">
    <source>
        <dbReference type="Proteomes" id="UP001157915"/>
    </source>
</evidence>
<evidence type="ECO:0000256" key="1">
    <source>
        <dbReference type="ARBA" id="ARBA00008129"/>
    </source>
</evidence>
<evidence type="ECO:0000256" key="2">
    <source>
        <dbReference type="PROSITE-ProRule" id="PRU10139"/>
    </source>
</evidence>
<dbReference type="PROSITE" id="PS50263">
    <property type="entry name" value="CN_HYDROLASE"/>
    <property type="match status" value="1"/>
</dbReference>
<gene>
    <name evidence="4" type="ORF">SAMN06265367_101587</name>
</gene>
<dbReference type="RefSeq" id="WP_283411517.1">
    <property type="nucleotide sequence ID" value="NZ_FXUA01000001.1"/>
</dbReference>